<evidence type="ECO:0000313" key="2">
    <source>
        <dbReference type="EMBL" id="CAG5073873.1"/>
    </source>
</evidence>
<reference evidence="2" key="1">
    <citation type="submission" date="2021-04" db="EMBL/GenBank/DDBJ databases">
        <authorList>
            <person name="Chebbi M.A.C M."/>
        </authorList>
    </citation>
    <scope>NUCLEOTIDE SEQUENCE</scope>
</reference>
<keyword evidence="3" id="KW-1185">Reference proteome</keyword>
<accession>A0A8J2H512</accession>
<gene>
    <name evidence="2" type="ORF">HICCMSTLAB_LOCUS647</name>
</gene>
<evidence type="ECO:0000256" key="1">
    <source>
        <dbReference type="SAM" id="MobiDB-lite"/>
    </source>
</evidence>
<feature type="compositionally biased region" description="Polar residues" evidence="1">
    <location>
        <begin position="76"/>
        <end position="92"/>
    </location>
</feature>
<dbReference type="Proteomes" id="UP000786811">
    <property type="component" value="Unassembled WGS sequence"/>
</dbReference>
<name>A0A8J2H512_COTCN</name>
<organism evidence="2 3">
    <name type="scientific">Cotesia congregata</name>
    <name type="common">Parasitoid wasp</name>
    <name type="synonym">Apanteles congregatus</name>
    <dbReference type="NCBI Taxonomy" id="51543"/>
    <lineage>
        <taxon>Eukaryota</taxon>
        <taxon>Metazoa</taxon>
        <taxon>Ecdysozoa</taxon>
        <taxon>Arthropoda</taxon>
        <taxon>Hexapoda</taxon>
        <taxon>Insecta</taxon>
        <taxon>Pterygota</taxon>
        <taxon>Neoptera</taxon>
        <taxon>Endopterygota</taxon>
        <taxon>Hymenoptera</taxon>
        <taxon>Apocrita</taxon>
        <taxon>Ichneumonoidea</taxon>
        <taxon>Braconidae</taxon>
        <taxon>Microgastrinae</taxon>
        <taxon>Cotesia</taxon>
    </lineage>
</organism>
<evidence type="ECO:0000313" key="3">
    <source>
        <dbReference type="Proteomes" id="UP000786811"/>
    </source>
</evidence>
<sequence length="99" mass="11207">MMLADVEEDFTVDNVNSIQQDQSVKSGFATAKNKTTLIPETNQRHINNNKKQLFTKKPALTLNFSHQEKAYPASLKKTQNNDKYTTQTNKDTASIMEKG</sequence>
<proteinExistence type="predicted"/>
<dbReference type="AlphaFoldDB" id="A0A8J2H512"/>
<comment type="caution">
    <text evidence="2">The sequence shown here is derived from an EMBL/GenBank/DDBJ whole genome shotgun (WGS) entry which is preliminary data.</text>
</comment>
<feature type="non-terminal residue" evidence="2">
    <location>
        <position position="99"/>
    </location>
</feature>
<protein>
    <submittedName>
        <fullName evidence="2">Uncharacterized protein</fullName>
    </submittedName>
</protein>
<dbReference type="EMBL" id="CAJNRD030001114">
    <property type="protein sequence ID" value="CAG5073873.1"/>
    <property type="molecule type" value="Genomic_DNA"/>
</dbReference>
<feature type="region of interest" description="Disordered" evidence="1">
    <location>
        <begin position="75"/>
        <end position="99"/>
    </location>
</feature>